<dbReference type="InterPro" id="IPR003758">
    <property type="entry name" value="LpxK"/>
</dbReference>
<evidence type="ECO:0000256" key="8">
    <source>
        <dbReference type="ARBA" id="ARBA00022741"/>
    </source>
</evidence>
<keyword evidence="14" id="KW-0812">Transmembrane</keyword>
<dbReference type="GO" id="GO:0005886">
    <property type="term" value="C:plasma membrane"/>
    <property type="evidence" value="ECO:0007669"/>
    <property type="project" value="TreeGrafter"/>
</dbReference>
<evidence type="ECO:0000256" key="11">
    <source>
        <dbReference type="ARBA" id="ARBA00023098"/>
    </source>
</evidence>
<keyword evidence="6 13" id="KW-0441">Lipid A biosynthesis</keyword>
<name>A0A2S9H4L7_9BURK</name>
<sequence>MTENRFASAIMHAWMQRGWLAYLAWPVAQLFGLLLKLRVLMYRLGWLQQQKLAVPVIVVGNIFVGGTGKTPFTQWLLQQLKDAGYTPGVISRGYGSKNDAPCVVLPDSLASQVGDEPILLAQHSACPVVVGRNRADAGRALLAAFPTVNVIIADDGLQHLALARDIEIMLFDSRGVGNGWLLPAGPLREPITRRRDITVANLNEGEQISATLPSDTVRMQLKGTRARQLLDANQTRDLSSLDGNLNIIAAAGIGNPERFFTMLRQQGVRFSSLPLPDHFSYTPNPFANLTADMILITEKDAVKCRQLKEIANDPRIWVVAVEAQIETSVVVKILQKLI</sequence>
<proteinExistence type="inferred from homology"/>
<protein>
    <recommendedName>
        <fullName evidence="4 13">Tetraacyldisaccharide 4'-kinase</fullName>
        <ecNumber evidence="3 13">2.7.1.130</ecNumber>
    </recommendedName>
    <alternativeName>
        <fullName evidence="12 13">Lipid A 4'-kinase</fullName>
    </alternativeName>
</protein>
<comment type="pathway">
    <text evidence="2 13">Glycolipid biosynthesis; lipid IV(A) biosynthesis; lipid IV(A) from (3R)-3-hydroxytetradecanoyl-[acyl-carrier-protein] and UDP-N-acetyl-alpha-D-glucosamine: step 6/6.</text>
</comment>
<reference evidence="15 16" key="1">
    <citation type="submission" date="2018-02" db="EMBL/GenBank/DDBJ databases">
        <title>Solimicrobium silvestre gen. nov., sp. nov., isolated from alpine forest soil.</title>
        <authorList>
            <person name="Margesin R."/>
            <person name="Albuquerque L."/>
            <person name="Zhang D.-C."/>
            <person name="Froufe H.J.C."/>
            <person name="Severino R."/>
            <person name="Roxo I."/>
            <person name="Egas C."/>
            <person name="Da Costa M.S."/>
        </authorList>
    </citation>
    <scope>NUCLEOTIDE SEQUENCE [LARGE SCALE GENOMIC DNA]</scope>
    <source>
        <strain evidence="15 16">S20-91</strain>
    </source>
</reference>
<evidence type="ECO:0000256" key="10">
    <source>
        <dbReference type="ARBA" id="ARBA00022840"/>
    </source>
</evidence>
<dbReference type="GO" id="GO:0009029">
    <property type="term" value="F:lipid-A 4'-kinase activity"/>
    <property type="evidence" value="ECO:0007669"/>
    <property type="project" value="UniProtKB-UniRule"/>
</dbReference>
<evidence type="ECO:0000256" key="13">
    <source>
        <dbReference type="HAMAP-Rule" id="MF_00409"/>
    </source>
</evidence>
<dbReference type="EMBL" id="PUGF01000001">
    <property type="protein sequence ID" value="PRC94908.1"/>
    <property type="molecule type" value="Genomic_DNA"/>
</dbReference>
<evidence type="ECO:0000256" key="7">
    <source>
        <dbReference type="ARBA" id="ARBA00022679"/>
    </source>
</evidence>
<keyword evidence="7 13" id="KW-0808">Transferase</keyword>
<keyword evidence="10 13" id="KW-0067">ATP-binding</keyword>
<dbReference type="Pfam" id="PF02606">
    <property type="entry name" value="LpxK"/>
    <property type="match status" value="1"/>
</dbReference>
<evidence type="ECO:0000313" key="16">
    <source>
        <dbReference type="Proteomes" id="UP000237839"/>
    </source>
</evidence>
<dbReference type="GO" id="GO:0009244">
    <property type="term" value="P:lipopolysaccharide core region biosynthetic process"/>
    <property type="evidence" value="ECO:0007669"/>
    <property type="project" value="TreeGrafter"/>
</dbReference>
<evidence type="ECO:0000256" key="14">
    <source>
        <dbReference type="SAM" id="Phobius"/>
    </source>
</evidence>
<comment type="function">
    <text evidence="1 13">Transfers the gamma-phosphate of ATP to the 4'-position of a tetraacyldisaccharide 1-phosphate intermediate (termed DS-1-P) to form tetraacyldisaccharide 1,4'-bis-phosphate (lipid IVA).</text>
</comment>
<comment type="similarity">
    <text evidence="13">Belongs to the LpxK family.</text>
</comment>
<dbReference type="HAMAP" id="MF_00409">
    <property type="entry name" value="LpxK"/>
    <property type="match status" value="1"/>
</dbReference>
<comment type="catalytic activity">
    <reaction evidence="13">
        <text>a lipid A disaccharide + ATP = a lipid IVA + ADP + H(+)</text>
        <dbReference type="Rhea" id="RHEA:67840"/>
        <dbReference type="ChEBI" id="CHEBI:15378"/>
        <dbReference type="ChEBI" id="CHEBI:30616"/>
        <dbReference type="ChEBI" id="CHEBI:176343"/>
        <dbReference type="ChEBI" id="CHEBI:176425"/>
        <dbReference type="ChEBI" id="CHEBI:456216"/>
        <dbReference type="EC" id="2.7.1.130"/>
    </reaction>
</comment>
<evidence type="ECO:0000256" key="1">
    <source>
        <dbReference type="ARBA" id="ARBA00002274"/>
    </source>
</evidence>
<feature type="binding site" evidence="13">
    <location>
        <begin position="63"/>
        <end position="70"/>
    </location>
    <ligand>
        <name>ATP</name>
        <dbReference type="ChEBI" id="CHEBI:30616"/>
    </ligand>
</feature>
<dbReference type="GO" id="GO:0005524">
    <property type="term" value="F:ATP binding"/>
    <property type="evidence" value="ECO:0007669"/>
    <property type="project" value="UniProtKB-UniRule"/>
</dbReference>
<evidence type="ECO:0000256" key="4">
    <source>
        <dbReference type="ARBA" id="ARBA00016436"/>
    </source>
</evidence>
<organism evidence="15 16">
    <name type="scientific">Solimicrobium silvestre</name>
    <dbReference type="NCBI Taxonomy" id="2099400"/>
    <lineage>
        <taxon>Bacteria</taxon>
        <taxon>Pseudomonadati</taxon>
        <taxon>Pseudomonadota</taxon>
        <taxon>Betaproteobacteria</taxon>
        <taxon>Burkholderiales</taxon>
        <taxon>Oxalobacteraceae</taxon>
        <taxon>Solimicrobium</taxon>
    </lineage>
</organism>
<accession>A0A2S9H4L7</accession>
<keyword evidence="11 13" id="KW-0443">Lipid metabolism</keyword>
<dbReference type="Proteomes" id="UP000237839">
    <property type="component" value="Unassembled WGS sequence"/>
</dbReference>
<evidence type="ECO:0000256" key="6">
    <source>
        <dbReference type="ARBA" id="ARBA00022556"/>
    </source>
</evidence>
<dbReference type="PANTHER" id="PTHR42724">
    <property type="entry name" value="TETRAACYLDISACCHARIDE 4'-KINASE"/>
    <property type="match status" value="1"/>
</dbReference>
<feature type="transmembrane region" description="Helical" evidence="14">
    <location>
        <begin position="20"/>
        <end position="41"/>
    </location>
</feature>
<evidence type="ECO:0000313" key="15">
    <source>
        <dbReference type="EMBL" id="PRC94908.1"/>
    </source>
</evidence>
<dbReference type="AlphaFoldDB" id="A0A2S9H4L7"/>
<keyword evidence="14" id="KW-1133">Transmembrane helix</keyword>
<keyword evidence="8 13" id="KW-0547">Nucleotide-binding</keyword>
<evidence type="ECO:0000256" key="3">
    <source>
        <dbReference type="ARBA" id="ARBA00012071"/>
    </source>
</evidence>
<evidence type="ECO:0000256" key="5">
    <source>
        <dbReference type="ARBA" id="ARBA00022516"/>
    </source>
</evidence>
<dbReference type="OrthoDB" id="9766423at2"/>
<dbReference type="GO" id="GO:0009245">
    <property type="term" value="P:lipid A biosynthetic process"/>
    <property type="evidence" value="ECO:0007669"/>
    <property type="project" value="UniProtKB-UniRule"/>
</dbReference>
<evidence type="ECO:0000256" key="12">
    <source>
        <dbReference type="ARBA" id="ARBA00029757"/>
    </source>
</evidence>
<comment type="caution">
    <text evidence="15">The sequence shown here is derived from an EMBL/GenBank/DDBJ whole genome shotgun (WGS) entry which is preliminary data.</text>
</comment>
<dbReference type="InterPro" id="IPR027417">
    <property type="entry name" value="P-loop_NTPase"/>
</dbReference>
<keyword evidence="16" id="KW-1185">Reference proteome</keyword>
<dbReference type="EC" id="2.7.1.130" evidence="3 13"/>
<evidence type="ECO:0000256" key="2">
    <source>
        <dbReference type="ARBA" id="ARBA00004870"/>
    </source>
</evidence>
<keyword evidence="14" id="KW-0472">Membrane</keyword>
<evidence type="ECO:0000256" key="9">
    <source>
        <dbReference type="ARBA" id="ARBA00022777"/>
    </source>
</evidence>
<dbReference type="SUPFAM" id="SSF52540">
    <property type="entry name" value="P-loop containing nucleoside triphosphate hydrolases"/>
    <property type="match status" value="1"/>
</dbReference>
<dbReference type="NCBIfam" id="TIGR00682">
    <property type="entry name" value="lpxK"/>
    <property type="match status" value="1"/>
</dbReference>
<dbReference type="UniPathway" id="UPA00359">
    <property type="reaction ID" value="UER00482"/>
</dbReference>
<keyword evidence="5 13" id="KW-0444">Lipid biosynthesis</keyword>
<keyword evidence="9 13" id="KW-0418">Kinase</keyword>
<dbReference type="RefSeq" id="WP_105529822.1">
    <property type="nucleotide sequence ID" value="NZ_PUGF01000001.1"/>
</dbReference>
<dbReference type="PANTHER" id="PTHR42724:SF1">
    <property type="entry name" value="TETRAACYLDISACCHARIDE 4'-KINASE, MITOCHONDRIAL-RELATED"/>
    <property type="match status" value="1"/>
</dbReference>
<gene>
    <name evidence="13" type="primary">lpxK</name>
    <name evidence="15" type="ORF">S2091_0103</name>
</gene>